<feature type="transmembrane region" description="Helical" evidence="5">
    <location>
        <begin position="369"/>
        <end position="389"/>
    </location>
</feature>
<keyword evidence="2 5" id="KW-0812">Transmembrane</keyword>
<accession>A0ABN2JBD5</accession>
<evidence type="ECO:0000313" key="8">
    <source>
        <dbReference type="Proteomes" id="UP001500618"/>
    </source>
</evidence>
<feature type="transmembrane region" description="Helical" evidence="5">
    <location>
        <begin position="126"/>
        <end position="148"/>
    </location>
</feature>
<organism evidence="7 8">
    <name type="scientific">Fodinicola feengrottensis</name>
    <dbReference type="NCBI Taxonomy" id="435914"/>
    <lineage>
        <taxon>Bacteria</taxon>
        <taxon>Bacillati</taxon>
        <taxon>Actinomycetota</taxon>
        <taxon>Actinomycetes</taxon>
        <taxon>Mycobacteriales</taxon>
        <taxon>Fodinicola</taxon>
    </lineage>
</organism>
<keyword evidence="3 5" id="KW-1133">Transmembrane helix</keyword>
<dbReference type="InterPro" id="IPR036259">
    <property type="entry name" value="MFS_trans_sf"/>
</dbReference>
<dbReference type="PROSITE" id="PS50850">
    <property type="entry name" value="MFS"/>
    <property type="match status" value="1"/>
</dbReference>
<gene>
    <name evidence="7" type="ORF">GCM10009765_81650</name>
</gene>
<evidence type="ECO:0000256" key="1">
    <source>
        <dbReference type="ARBA" id="ARBA00004651"/>
    </source>
</evidence>
<feature type="transmembrane region" description="Helical" evidence="5">
    <location>
        <begin position="27"/>
        <end position="48"/>
    </location>
</feature>
<evidence type="ECO:0000259" key="6">
    <source>
        <dbReference type="PROSITE" id="PS50850"/>
    </source>
</evidence>
<proteinExistence type="predicted"/>
<comment type="caution">
    <text evidence="7">The sequence shown here is derived from an EMBL/GenBank/DDBJ whole genome shotgun (WGS) entry which is preliminary data.</text>
</comment>
<dbReference type="EMBL" id="BAAANY010000046">
    <property type="protein sequence ID" value="GAA1721091.1"/>
    <property type="molecule type" value="Genomic_DNA"/>
</dbReference>
<feature type="transmembrane region" description="Helical" evidence="5">
    <location>
        <begin position="247"/>
        <end position="264"/>
    </location>
</feature>
<evidence type="ECO:0000256" key="3">
    <source>
        <dbReference type="ARBA" id="ARBA00022989"/>
    </source>
</evidence>
<dbReference type="Gene3D" id="1.20.1250.20">
    <property type="entry name" value="MFS general substrate transporter like domains"/>
    <property type="match status" value="2"/>
</dbReference>
<feature type="transmembrane region" description="Helical" evidence="5">
    <location>
        <begin position="68"/>
        <end position="89"/>
    </location>
</feature>
<dbReference type="PANTHER" id="PTHR23528">
    <property type="match status" value="1"/>
</dbReference>
<dbReference type="InterPro" id="IPR011701">
    <property type="entry name" value="MFS"/>
</dbReference>
<dbReference type="SUPFAM" id="SSF103473">
    <property type="entry name" value="MFS general substrate transporter"/>
    <property type="match status" value="1"/>
</dbReference>
<evidence type="ECO:0000256" key="4">
    <source>
        <dbReference type="ARBA" id="ARBA00023136"/>
    </source>
</evidence>
<protein>
    <submittedName>
        <fullName evidence="7">MFS transporter</fullName>
    </submittedName>
</protein>
<dbReference type="Pfam" id="PF07690">
    <property type="entry name" value="MFS_1"/>
    <property type="match status" value="1"/>
</dbReference>
<name>A0ABN2JBD5_9ACTN</name>
<dbReference type="PANTHER" id="PTHR23528:SF1">
    <property type="entry name" value="MAJOR FACILITATOR SUPERFAMILY (MFS) PROFILE DOMAIN-CONTAINING PROTEIN"/>
    <property type="match status" value="1"/>
</dbReference>
<sequence>MTTVDSAGTQERRAFDEPTTLVRPRWITYWTLAAFGMYMAYYAVQQILIPKQTNEITGNSAAAVSAQALANIVAAVVTIVVCVLAGELSDRTLHRRGRRQIWVIIGALVFGGALIVQGIAHTVFLVVAFWAVAQVGVSSMTAAILATVPDEVPVRQRARVSSWFGVAQSVGPLLGIMLVTTVLLGVPIGYTALGVLVVLLAIPFALRTRGVRLTAAQRRPLDLRAVVVGIVQPLKHADFSWAWTGRFFIQLSNALGQLYLYQFLKDRVHVDPDLGTLILTVLYTVSVVAACLPSGWLSDRTGRRKRMVMISSTLQGIAGLIFALSPTMPGAIAGAILLGLGYGAYISVDQALITQVLPHPEDRGKDLGVINIANMLPYVLAAALGGVVINMLGGYVTLYALVAVTGVIAALAVWPIKSVK</sequence>
<keyword evidence="4 5" id="KW-0472">Membrane</keyword>
<feature type="transmembrane region" description="Helical" evidence="5">
    <location>
        <begin position="276"/>
        <end position="296"/>
    </location>
</feature>
<dbReference type="Proteomes" id="UP001500618">
    <property type="component" value="Unassembled WGS sequence"/>
</dbReference>
<feature type="transmembrane region" description="Helical" evidence="5">
    <location>
        <begin position="101"/>
        <end position="120"/>
    </location>
</feature>
<feature type="transmembrane region" description="Helical" evidence="5">
    <location>
        <begin position="188"/>
        <end position="206"/>
    </location>
</feature>
<reference evidence="7 8" key="1">
    <citation type="journal article" date="2019" name="Int. J. Syst. Evol. Microbiol.">
        <title>The Global Catalogue of Microorganisms (GCM) 10K type strain sequencing project: providing services to taxonomists for standard genome sequencing and annotation.</title>
        <authorList>
            <consortium name="The Broad Institute Genomics Platform"/>
            <consortium name="The Broad Institute Genome Sequencing Center for Infectious Disease"/>
            <person name="Wu L."/>
            <person name="Ma J."/>
        </authorList>
    </citation>
    <scope>NUCLEOTIDE SEQUENCE [LARGE SCALE GENOMIC DNA]</scope>
    <source>
        <strain evidence="7 8">JCM 14718</strain>
    </source>
</reference>
<dbReference type="InterPro" id="IPR020846">
    <property type="entry name" value="MFS_dom"/>
</dbReference>
<feature type="domain" description="Major facilitator superfamily (MFS) profile" evidence="6">
    <location>
        <begin position="238"/>
        <end position="420"/>
    </location>
</feature>
<evidence type="ECO:0000256" key="5">
    <source>
        <dbReference type="SAM" id="Phobius"/>
    </source>
</evidence>
<keyword evidence="8" id="KW-1185">Reference proteome</keyword>
<dbReference type="RefSeq" id="WP_344315355.1">
    <property type="nucleotide sequence ID" value="NZ_BAAANY010000046.1"/>
</dbReference>
<evidence type="ECO:0000313" key="7">
    <source>
        <dbReference type="EMBL" id="GAA1721091.1"/>
    </source>
</evidence>
<feature type="transmembrane region" description="Helical" evidence="5">
    <location>
        <begin position="395"/>
        <end position="416"/>
    </location>
</feature>
<feature type="transmembrane region" description="Helical" evidence="5">
    <location>
        <begin position="160"/>
        <end position="182"/>
    </location>
</feature>
<comment type="subcellular location">
    <subcellularLocation>
        <location evidence="1">Cell membrane</location>
        <topology evidence="1">Multi-pass membrane protein</topology>
    </subcellularLocation>
</comment>
<evidence type="ECO:0000256" key="2">
    <source>
        <dbReference type="ARBA" id="ARBA00022692"/>
    </source>
</evidence>